<reference evidence="1 2" key="1">
    <citation type="submission" date="2012-05" db="EMBL/GenBank/DDBJ databases">
        <title>Finished chromosome of genome of Oscillatoria sp. PCC 7112.</title>
        <authorList>
            <consortium name="US DOE Joint Genome Institute"/>
            <person name="Gugger M."/>
            <person name="Coursin T."/>
            <person name="Rippka R."/>
            <person name="Tandeau De Marsac N."/>
            <person name="Huntemann M."/>
            <person name="Wei C.-L."/>
            <person name="Han J."/>
            <person name="Detter J.C."/>
            <person name="Han C."/>
            <person name="Tapia R."/>
            <person name="Davenport K."/>
            <person name="Daligault H."/>
            <person name="Erkkila T."/>
            <person name="Gu W."/>
            <person name="Munk A.C.C."/>
            <person name="Teshima H."/>
            <person name="Xu Y."/>
            <person name="Chain P."/>
            <person name="Chen A."/>
            <person name="Krypides N."/>
            <person name="Mavromatis K."/>
            <person name="Markowitz V."/>
            <person name="Szeto E."/>
            <person name="Ivanova N."/>
            <person name="Mikhailova N."/>
            <person name="Ovchinnikova G."/>
            <person name="Pagani I."/>
            <person name="Pati A."/>
            <person name="Goodwin L."/>
            <person name="Peters L."/>
            <person name="Pitluck S."/>
            <person name="Woyke T."/>
            <person name="Kerfeld C."/>
        </authorList>
    </citation>
    <scope>NUCLEOTIDE SEQUENCE [LARGE SCALE GENOMIC DNA]</scope>
    <source>
        <strain evidence="1 2">PCC 7112</strain>
    </source>
</reference>
<sequence length="75" mass="8154">MQADKCEMANLVGNHGRAGFITAFFSVRGGGLCLCSREFIRRGLVFFSPQRRTQACVAANLFAGNIHPNFSFLGA</sequence>
<accession>K9VGH6</accession>
<dbReference type="EMBL" id="CP003614">
    <property type="protein sequence ID" value="AFZ07036.1"/>
    <property type="molecule type" value="Genomic_DNA"/>
</dbReference>
<dbReference type="AlphaFoldDB" id="K9VGH6"/>
<gene>
    <name evidence="1" type="ORF">Osc7112_2622</name>
</gene>
<keyword evidence="2" id="KW-1185">Reference proteome</keyword>
<dbReference type="Proteomes" id="UP000010478">
    <property type="component" value="Chromosome"/>
</dbReference>
<evidence type="ECO:0000313" key="1">
    <source>
        <dbReference type="EMBL" id="AFZ07036.1"/>
    </source>
</evidence>
<dbReference type="KEGG" id="oni:Osc7112_2622"/>
<organism evidence="1 2">
    <name type="scientific">Phormidium nigroviride PCC 7112</name>
    <dbReference type="NCBI Taxonomy" id="179408"/>
    <lineage>
        <taxon>Bacteria</taxon>
        <taxon>Bacillati</taxon>
        <taxon>Cyanobacteriota</taxon>
        <taxon>Cyanophyceae</taxon>
        <taxon>Oscillatoriophycideae</taxon>
        <taxon>Oscillatoriales</taxon>
        <taxon>Oscillatoriaceae</taxon>
        <taxon>Phormidium</taxon>
    </lineage>
</organism>
<name>K9VGH6_9CYAN</name>
<dbReference type="HOGENOM" id="CLU_2667580_0_0_3"/>
<protein>
    <submittedName>
        <fullName evidence="1">Uncharacterized protein</fullName>
    </submittedName>
</protein>
<evidence type="ECO:0000313" key="2">
    <source>
        <dbReference type="Proteomes" id="UP000010478"/>
    </source>
</evidence>
<proteinExistence type="predicted"/>